<dbReference type="EMBL" id="BARS01011308">
    <property type="protein sequence ID" value="GAF88491.1"/>
    <property type="molecule type" value="Genomic_DNA"/>
</dbReference>
<protein>
    <recommendedName>
        <fullName evidence="2">Phosphoenolpyruvate carboxykinase (ATP)</fullName>
    </recommendedName>
</protein>
<dbReference type="PANTHER" id="PTHR30031">
    <property type="entry name" value="PHOSPHOENOLPYRUVATE CARBOXYKINASE ATP"/>
    <property type="match status" value="1"/>
</dbReference>
<comment type="caution">
    <text evidence="1">The sequence shown here is derived from an EMBL/GenBank/DDBJ whole genome shotgun (WGS) entry which is preliminary data.</text>
</comment>
<dbReference type="GO" id="GO:0006094">
    <property type="term" value="P:gluconeogenesis"/>
    <property type="evidence" value="ECO:0007669"/>
    <property type="project" value="InterPro"/>
</dbReference>
<dbReference type="InterPro" id="IPR001272">
    <property type="entry name" value="PEP_carboxykinase_ATP"/>
</dbReference>
<evidence type="ECO:0000313" key="1">
    <source>
        <dbReference type="EMBL" id="GAF88491.1"/>
    </source>
</evidence>
<name>X0TML0_9ZZZZ</name>
<dbReference type="GO" id="GO:0005829">
    <property type="term" value="C:cytosol"/>
    <property type="evidence" value="ECO:0007669"/>
    <property type="project" value="TreeGrafter"/>
</dbReference>
<dbReference type="Gene3D" id="3.90.228.20">
    <property type="match status" value="1"/>
</dbReference>
<accession>X0TML0</accession>
<dbReference type="Pfam" id="PF01293">
    <property type="entry name" value="PEPCK_ATP"/>
    <property type="match status" value="1"/>
</dbReference>
<dbReference type="AlphaFoldDB" id="X0TML0"/>
<evidence type="ECO:0008006" key="2">
    <source>
        <dbReference type="Google" id="ProtNLM"/>
    </source>
</evidence>
<dbReference type="GO" id="GO:0005524">
    <property type="term" value="F:ATP binding"/>
    <property type="evidence" value="ECO:0007669"/>
    <property type="project" value="InterPro"/>
</dbReference>
<dbReference type="GO" id="GO:0004612">
    <property type="term" value="F:phosphoenolpyruvate carboxykinase (ATP) activity"/>
    <property type="evidence" value="ECO:0007669"/>
    <property type="project" value="InterPro"/>
</dbReference>
<organism evidence="1">
    <name type="scientific">marine sediment metagenome</name>
    <dbReference type="NCBI Taxonomy" id="412755"/>
    <lineage>
        <taxon>unclassified sequences</taxon>
        <taxon>metagenomes</taxon>
        <taxon>ecological metagenomes</taxon>
    </lineage>
</organism>
<feature type="non-terminal residue" evidence="1">
    <location>
        <position position="1"/>
    </location>
</feature>
<dbReference type="InterPro" id="IPR013035">
    <property type="entry name" value="PEP_carboxykinase_C"/>
</dbReference>
<dbReference type="PANTHER" id="PTHR30031:SF0">
    <property type="entry name" value="PHOSPHOENOLPYRUVATE CARBOXYKINASE (ATP)"/>
    <property type="match status" value="1"/>
</dbReference>
<proteinExistence type="predicted"/>
<sequence>GTSVYLVNTGWSGGPYGVSKRIDIDLTRAMVHAAVSLQLEDVECIEDKTFHVLVPQTCPGIPSPEILNPRNTWRDKQAYDQRASKLAGEFSKHFDKAYGNKGIDPAVIAQCPGK</sequence>
<dbReference type="SUPFAM" id="SSF53795">
    <property type="entry name" value="PEP carboxykinase-like"/>
    <property type="match status" value="1"/>
</dbReference>
<gene>
    <name evidence="1" type="ORF">S01H1_20617</name>
</gene>
<reference evidence="1" key="1">
    <citation type="journal article" date="2014" name="Front. Microbiol.">
        <title>High frequency of phylogenetically diverse reductive dehalogenase-homologous genes in deep subseafloor sedimentary metagenomes.</title>
        <authorList>
            <person name="Kawai M."/>
            <person name="Futagami T."/>
            <person name="Toyoda A."/>
            <person name="Takaki Y."/>
            <person name="Nishi S."/>
            <person name="Hori S."/>
            <person name="Arai W."/>
            <person name="Tsubouchi T."/>
            <person name="Morono Y."/>
            <person name="Uchiyama I."/>
            <person name="Ito T."/>
            <person name="Fujiyama A."/>
            <person name="Inagaki F."/>
            <person name="Takami H."/>
        </authorList>
    </citation>
    <scope>NUCLEOTIDE SEQUENCE</scope>
    <source>
        <strain evidence="1">Expedition CK06-06</strain>
    </source>
</reference>